<name>A0A7S2JX20_9STRA</name>
<dbReference type="PROSITE" id="PS51292">
    <property type="entry name" value="ZF_RING_CH"/>
    <property type="match status" value="1"/>
</dbReference>
<keyword evidence="5" id="KW-1133">Transmembrane helix</keyword>
<dbReference type="InterPro" id="IPR011016">
    <property type="entry name" value="Znf_RING-CH"/>
</dbReference>
<evidence type="ECO:0000259" key="6">
    <source>
        <dbReference type="PROSITE" id="PS50865"/>
    </source>
</evidence>
<keyword evidence="5" id="KW-0472">Membrane</keyword>
<dbReference type="Gene3D" id="6.10.140.2220">
    <property type="match status" value="1"/>
</dbReference>
<dbReference type="PROSITE" id="PS01360">
    <property type="entry name" value="ZF_MYND_1"/>
    <property type="match status" value="1"/>
</dbReference>
<dbReference type="AlphaFoldDB" id="A0A7S2JX20"/>
<keyword evidence="2 4" id="KW-0863">Zinc-finger</keyword>
<evidence type="ECO:0000256" key="4">
    <source>
        <dbReference type="PROSITE-ProRule" id="PRU00134"/>
    </source>
</evidence>
<evidence type="ECO:0008006" key="9">
    <source>
        <dbReference type="Google" id="ProtNLM"/>
    </source>
</evidence>
<evidence type="ECO:0000313" key="8">
    <source>
        <dbReference type="EMBL" id="CAD9560057.1"/>
    </source>
</evidence>
<feature type="transmembrane region" description="Helical" evidence="5">
    <location>
        <begin position="660"/>
        <end position="679"/>
    </location>
</feature>
<dbReference type="SUPFAM" id="SSF57850">
    <property type="entry name" value="RING/U-box"/>
    <property type="match status" value="1"/>
</dbReference>
<dbReference type="InterPro" id="IPR002893">
    <property type="entry name" value="Znf_MYND"/>
</dbReference>
<dbReference type="Pfam" id="PF12906">
    <property type="entry name" value="RINGv"/>
    <property type="match status" value="1"/>
</dbReference>
<organism evidence="8">
    <name type="scientific">Leptocylindrus danicus</name>
    <dbReference type="NCBI Taxonomy" id="163516"/>
    <lineage>
        <taxon>Eukaryota</taxon>
        <taxon>Sar</taxon>
        <taxon>Stramenopiles</taxon>
        <taxon>Ochrophyta</taxon>
        <taxon>Bacillariophyta</taxon>
        <taxon>Coscinodiscophyceae</taxon>
        <taxon>Chaetocerotophycidae</taxon>
        <taxon>Leptocylindrales</taxon>
        <taxon>Leptocylindraceae</taxon>
        <taxon>Leptocylindrus</taxon>
    </lineage>
</organism>
<evidence type="ECO:0000256" key="3">
    <source>
        <dbReference type="ARBA" id="ARBA00022833"/>
    </source>
</evidence>
<dbReference type="InterPro" id="IPR013083">
    <property type="entry name" value="Znf_RING/FYVE/PHD"/>
</dbReference>
<keyword evidence="3" id="KW-0862">Zinc</keyword>
<dbReference type="SMART" id="SM00744">
    <property type="entry name" value="RINGv"/>
    <property type="match status" value="1"/>
</dbReference>
<evidence type="ECO:0000256" key="1">
    <source>
        <dbReference type="ARBA" id="ARBA00022723"/>
    </source>
</evidence>
<dbReference type="SUPFAM" id="SSF144232">
    <property type="entry name" value="HIT/MYND zinc finger-like"/>
    <property type="match status" value="1"/>
</dbReference>
<feature type="domain" description="MYND-type" evidence="6">
    <location>
        <begin position="436"/>
        <end position="473"/>
    </location>
</feature>
<gene>
    <name evidence="8" type="ORF">LDAN0321_LOCUS2365</name>
</gene>
<keyword evidence="5" id="KW-0812">Transmembrane</keyword>
<dbReference type="PANTHER" id="PTHR46347">
    <property type="entry name" value="RING/FYVE/PHD ZINC FINGER SUPERFAMILY PROTEIN"/>
    <property type="match status" value="1"/>
</dbReference>
<feature type="transmembrane region" description="Helical" evidence="5">
    <location>
        <begin position="541"/>
        <end position="565"/>
    </location>
</feature>
<protein>
    <recommendedName>
        <fullName evidence="9">MYND-type domain-containing protein</fullName>
    </recommendedName>
</protein>
<feature type="transmembrane region" description="Helical" evidence="5">
    <location>
        <begin position="479"/>
        <end position="498"/>
    </location>
</feature>
<evidence type="ECO:0000256" key="5">
    <source>
        <dbReference type="SAM" id="Phobius"/>
    </source>
</evidence>
<reference evidence="8" key="1">
    <citation type="submission" date="2021-01" db="EMBL/GenBank/DDBJ databases">
        <authorList>
            <person name="Corre E."/>
            <person name="Pelletier E."/>
            <person name="Niang G."/>
            <person name="Scheremetjew M."/>
            <person name="Finn R."/>
            <person name="Kale V."/>
            <person name="Holt S."/>
            <person name="Cochrane G."/>
            <person name="Meng A."/>
            <person name="Brown T."/>
            <person name="Cohen L."/>
        </authorList>
    </citation>
    <scope>NUCLEOTIDE SEQUENCE</scope>
    <source>
        <strain evidence="8">B650</strain>
    </source>
</reference>
<dbReference type="PROSITE" id="PS50865">
    <property type="entry name" value="ZF_MYND_2"/>
    <property type="match status" value="1"/>
</dbReference>
<dbReference type="EMBL" id="HBGY01003870">
    <property type="protein sequence ID" value="CAD9560057.1"/>
    <property type="molecule type" value="Transcribed_RNA"/>
</dbReference>
<feature type="domain" description="RING-CH-type" evidence="7">
    <location>
        <begin position="259"/>
        <end position="344"/>
    </location>
</feature>
<dbReference type="PANTHER" id="PTHR46347:SF1">
    <property type="entry name" value="RING_FYVE_PHD ZINC FINGER SUPERFAMILY PROTEIN"/>
    <property type="match status" value="1"/>
</dbReference>
<accession>A0A7S2JX20</accession>
<sequence length="703" mass="79156">MPVYICRSGQNKHEPWRHGMEVYITPFDRDDCVPASTAVADAAPGEPSANTKLAHIKLPPKGSVAGLVVRRVRHAEVVLVDEVVEECNHYWLKLRWPGASSAEAGFAGYIDLGTVKDVTDEQMHERRMTNVNTEPEPPPLLCASTGKYFPSTKIVSLLRMYDDGLNLTTTAPSSTEANFATTGTAPNQAAENTDVEDEEADELESVFCRICREVFHDVNYDVAVPGPFSEQQKPPANQNSTAEADMNNNMEPTISNTNTDGNGNATCTIIQEIYDDHTSRAQILAKQFASHPLSENPFLAPCECSGSMAFVHRLCVEEWRCRSRHPAARNGLNCETCGGAYTLPPPPLRTDVHANNVNANANIHMFADDDWVDAMPAHVLAALRRPHPWWQICAAIVRRKWLRPLAPVVCSPIVATYCRCRRLLKKRGVSRRRWACSLCRRRARWKCVRCLRSYYCSRQCQNVSWHIMHKHMCYKPARVWWSSVFYATLTIIMFPGIWQNPLIYWTAILQFWEGFFVASNLGGSVATVMKKIFRVDLRGRFLESAVVLITLFVGYMKWGIIWGFFGRPDYCLGAFNIPFKSHESLHRPVLKVFRQCFFTPIASLLQGYDSFFVRYGRKNIMCSPTTLEESDGLKCFETPNAANPWFLEEPEGQACASDNHILLCIYAVSFAVMALAFVLKKTDRRGGRAGRRAAAAGARPHQD</sequence>
<keyword evidence="1" id="KW-0479">Metal-binding</keyword>
<evidence type="ECO:0000259" key="7">
    <source>
        <dbReference type="PROSITE" id="PS51292"/>
    </source>
</evidence>
<proteinExistence type="predicted"/>
<feature type="transmembrane region" description="Helical" evidence="5">
    <location>
        <begin position="504"/>
        <end position="529"/>
    </location>
</feature>
<dbReference type="GO" id="GO:0008270">
    <property type="term" value="F:zinc ion binding"/>
    <property type="evidence" value="ECO:0007669"/>
    <property type="project" value="UniProtKB-KW"/>
</dbReference>
<evidence type="ECO:0000256" key="2">
    <source>
        <dbReference type="ARBA" id="ARBA00022771"/>
    </source>
</evidence>
<dbReference type="Gene3D" id="3.30.40.10">
    <property type="entry name" value="Zinc/RING finger domain, C3HC4 (zinc finger)"/>
    <property type="match status" value="1"/>
</dbReference>